<feature type="region of interest" description="Disordered" evidence="1">
    <location>
        <begin position="1"/>
        <end position="20"/>
    </location>
</feature>
<evidence type="ECO:0000313" key="3">
    <source>
        <dbReference type="Proteomes" id="UP001348265"/>
    </source>
</evidence>
<sequence length="78" mass="9201">MSAGRPLTKAERKKYNRARHEQKIREDLIARHGTDLGTFYYWLRFMHIRGTQAHRGGDTDFIRDVALALENVHRRHTG</sequence>
<comment type="caution">
    <text evidence="2">The sequence shown here is derived from an EMBL/GenBank/DDBJ whole genome shotgun (WGS) entry which is preliminary data.</text>
</comment>
<reference evidence="2 3" key="1">
    <citation type="submission" date="2023-08" db="EMBL/GenBank/DDBJ databases">
        <authorList>
            <person name="Sharma P."/>
            <person name="Verma V."/>
            <person name="Mohan M.K."/>
            <person name="Dubey A.K."/>
        </authorList>
    </citation>
    <scope>NUCLEOTIDE SEQUENCE [LARGE SCALE GENOMIC DNA]</scope>
    <source>
        <strain evidence="2 3">ADP4</strain>
    </source>
</reference>
<evidence type="ECO:0000256" key="1">
    <source>
        <dbReference type="SAM" id="MobiDB-lite"/>
    </source>
</evidence>
<organism evidence="2 3">
    <name type="scientific">Streptomyces chrestomyceticus</name>
    <dbReference type="NCBI Taxonomy" id="68185"/>
    <lineage>
        <taxon>Bacteria</taxon>
        <taxon>Bacillati</taxon>
        <taxon>Actinomycetota</taxon>
        <taxon>Actinomycetes</taxon>
        <taxon>Kitasatosporales</taxon>
        <taxon>Streptomycetaceae</taxon>
        <taxon>Streptomyces</taxon>
    </lineage>
</organism>
<keyword evidence="3" id="KW-1185">Reference proteome</keyword>
<dbReference type="RefSeq" id="WP_331788951.1">
    <property type="nucleotide sequence ID" value="NZ_JAVFKM010000020.1"/>
</dbReference>
<gene>
    <name evidence="2" type="ORF">RB636_30845</name>
</gene>
<name>A0ABU7X3R9_9ACTN</name>
<dbReference type="Proteomes" id="UP001348265">
    <property type="component" value="Unassembled WGS sequence"/>
</dbReference>
<protein>
    <submittedName>
        <fullName evidence="2">Uncharacterized protein</fullName>
    </submittedName>
</protein>
<evidence type="ECO:0000313" key="2">
    <source>
        <dbReference type="EMBL" id="MEF3117578.1"/>
    </source>
</evidence>
<dbReference type="EMBL" id="JAVFKM010000020">
    <property type="protein sequence ID" value="MEF3117578.1"/>
    <property type="molecule type" value="Genomic_DNA"/>
</dbReference>
<proteinExistence type="predicted"/>
<accession>A0ABU7X3R9</accession>